<evidence type="ECO:0000256" key="2">
    <source>
        <dbReference type="ARBA" id="ARBA00022801"/>
    </source>
</evidence>
<proteinExistence type="predicted"/>
<name>A0A1G6XND7_NIADE</name>
<keyword evidence="5" id="KW-1185">Reference proteome</keyword>
<accession>A0A1G6XND7</accession>
<dbReference type="Pfam" id="PF04336">
    <property type="entry name" value="ACP_PD"/>
    <property type="match status" value="1"/>
</dbReference>
<keyword evidence="3" id="KW-0443">Lipid metabolism</keyword>
<keyword evidence="1" id="KW-0444">Lipid biosynthesis</keyword>
<dbReference type="STRING" id="1285928.SAMN04487894_113125"/>
<gene>
    <name evidence="4" type="ORF">SAMN04487894_113125</name>
</gene>
<evidence type="ECO:0000313" key="4">
    <source>
        <dbReference type="EMBL" id="SDD79273.1"/>
    </source>
</evidence>
<organism evidence="4 5">
    <name type="scientific">Niabella drilacis (strain DSM 25811 / CCM 8410 / CCUG 62505 / LMG 26954 / E90)</name>
    <dbReference type="NCBI Taxonomy" id="1285928"/>
    <lineage>
        <taxon>Bacteria</taxon>
        <taxon>Pseudomonadati</taxon>
        <taxon>Bacteroidota</taxon>
        <taxon>Chitinophagia</taxon>
        <taxon>Chitinophagales</taxon>
        <taxon>Chitinophagaceae</taxon>
        <taxon>Niabella</taxon>
    </lineage>
</organism>
<dbReference type="GO" id="GO:0008770">
    <property type="term" value="F:[acyl-carrier-protein] phosphodiesterase activity"/>
    <property type="evidence" value="ECO:0007669"/>
    <property type="project" value="InterPro"/>
</dbReference>
<evidence type="ECO:0000256" key="1">
    <source>
        <dbReference type="ARBA" id="ARBA00022516"/>
    </source>
</evidence>
<dbReference type="PIRSF" id="PIRSF011489">
    <property type="entry name" value="DUF479"/>
    <property type="match status" value="1"/>
</dbReference>
<dbReference type="InterPro" id="IPR007431">
    <property type="entry name" value="ACP_PD"/>
</dbReference>
<evidence type="ECO:0000313" key="5">
    <source>
        <dbReference type="Proteomes" id="UP000198757"/>
    </source>
</evidence>
<dbReference type="EMBL" id="FMZO01000013">
    <property type="protein sequence ID" value="SDD79273.1"/>
    <property type="molecule type" value="Genomic_DNA"/>
</dbReference>
<evidence type="ECO:0000256" key="3">
    <source>
        <dbReference type="ARBA" id="ARBA00023098"/>
    </source>
</evidence>
<dbReference type="RefSeq" id="WP_090391960.1">
    <property type="nucleotide sequence ID" value="NZ_FMZO01000013.1"/>
</dbReference>
<dbReference type="GO" id="GO:0006633">
    <property type="term" value="P:fatty acid biosynthetic process"/>
    <property type="evidence" value="ECO:0007669"/>
    <property type="project" value="InterPro"/>
</dbReference>
<dbReference type="OrthoDB" id="8442777at2"/>
<dbReference type="PANTHER" id="PTHR38764:SF1">
    <property type="entry name" value="ACYL CARRIER PROTEIN PHOSPHODIESTERASE"/>
    <property type="match status" value="1"/>
</dbReference>
<dbReference type="AlphaFoldDB" id="A0A1G6XND7"/>
<reference evidence="5" key="1">
    <citation type="submission" date="2016-10" db="EMBL/GenBank/DDBJ databases">
        <authorList>
            <person name="Varghese N."/>
            <person name="Submissions S."/>
        </authorList>
    </citation>
    <scope>NUCLEOTIDE SEQUENCE [LARGE SCALE GENOMIC DNA]</scope>
    <source>
        <strain evidence="5">DSM 25811 / CCM 8410 / LMG 26954 / E90</strain>
    </source>
</reference>
<keyword evidence="2" id="KW-0378">Hydrolase</keyword>
<sequence length="196" mass="23121">MNFLAHAYLSFGHEGVLVGNMISDFVKGNRQLDYPPAIRAGIRLHREIDSFTDAHPATLAAKQVFRTPYRLYSGAFMDIVYDYFLANDAQEFSPGSLAEFAQHTYKTLDRYFEQLPEHFRPLFHYMKQQNWLYHYSEPSGIYKSFAGLVRRARYLDDSRPAEKLFEDNIKRLEEHYRLFWADLKPFAAEQFKKLTN</sequence>
<protein>
    <submittedName>
        <fullName evidence="4">Acyl carrier protein phosphodiesterase</fullName>
    </submittedName>
</protein>
<dbReference type="PANTHER" id="PTHR38764">
    <property type="entry name" value="ACYL CARRIER PROTEIN PHOSPHODIESTERASE"/>
    <property type="match status" value="1"/>
</dbReference>
<dbReference type="Proteomes" id="UP000198757">
    <property type="component" value="Unassembled WGS sequence"/>
</dbReference>